<dbReference type="Proteomes" id="UP000317512">
    <property type="component" value="Chromosome"/>
</dbReference>
<evidence type="ECO:0000313" key="1">
    <source>
        <dbReference type="EMBL" id="QDY88516.1"/>
    </source>
</evidence>
<gene>
    <name evidence="1" type="ORF">FOY43_02545</name>
</gene>
<proteinExistence type="predicted"/>
<sequence length="495" mass="59689">MNDKTFNNFLNTSSILLDDKDYIKFLKYFASTLKNIEVPRFQNNYLVLKEKQHLLKNEGFVYEKVEFKINKEIDDLIEMFDNILLEMNFNSTIPKDLHKKYQINIIYKYKDTILKKVYLTIDNLKEKSHNNFLNFANYRNEDYSTIYTTKRKWYLYSEPYIKSSKFVINRSNKPHIDFYDIIEKLYSWFIELVEEKIIEFNPETFIKDFNDFKSRNSRLKYSSDLWDEYSPNTKKKDEIYNELVHYGLWNSFLNFINAILTNDRNKIFFNYNELIVKNYFIKNNNISLKRDVSITDNDIVDIHWNNFIEFCEEKSDFRIPDFAIGSFDDDEDDSLIKYLLLQYNLLIRYRILNNEYLNDKTTLIDTLTILNKIYDSGNLDIFINKIEEIKLELIKIISNSILINKGEDNNMNKYIISRIIDKIEISSVYITDIIQLIINNNIDKNYINSIEKHRNNEIFNFLFNSYKPKKSDSLNKNISYSKIIRDIHNKIKKIN</sequence>
<dbReference type="AlphaFoldDB" id="A0A5B8JB75"/>
<accession>A0A5B8JB75</accession>
<protein>
    <submittedName>
        <fullName evidence="1">Uncharacterized protein</fullName>
    </submittedName>
</protein>
<reference evidence="2" key="1">
    <citation type="submission" date="2019-07" db="EMBL/GenBank/DDBJ databases">
        <title>Complete genome sequences of three Mycoplasma sp. 1220 strains.</title>
        <authorList>
            <person name="Grozner D."/>
            <person name="Forro B."/>
            <person name="Kovacs A.B."/>
            <person name="Marton S."/>
            <person name="Banyai K."/>
            <person name="Kreizinger Z."/>
            <person name="Sulyok K.M."/>
            <person name="Gyuranecz M."/>
        </authorList>
    </citation>
    <scope>NUCLEOTIDE SEQUENCE [LARGE SCALE GENOMIC DNA]</scope>
    <source>
        <strain evidence="2">MYCAV93</strain>
    </source>
</reference>
<dbReference type="OrthoDB" id="401086at2"/>
<organism evidence="1 2">
    <name type="scientific">Mycoplasma anserisalpingitidis</name>
    <dbReference type="NCBI Taxonomy" id="519450"/>
    <lineage>
        <taxon>Bacteria</taxon>
        <taxon>Bacillati</taxon>
        <taxon>Mycoplasmatota</taxon>
        <taxon>Mollicutes</taxon>
        <taxon>Mycoplasmataceae</taxon>
        <taxon>Mycoplasma</taxon>
    </lineage>
</organism>
<evidence type="ECO:0000313" key="2">
    <source>
        <dbReference type="Proteomes" id="UP000317512"/>
    </source>
</evidence>
<name>A0A5B8JB75_9MOLU</name>
<dbReference type="EMBL" id="CP041663">
    <property type="protein sequence ID" value="QDY88516.1"/>
    <property type="molecule type" value="Genomic_DNA"/>
</dbReference>
<dbReference type="RefSeq" id="WP_146308975.1">
    <property type="nucleotide sequence ID" value="NZ_CP041663.1"/>
</dbReference>